<sequence length="114" mass="13973">MFEKIENIKNYDKILSIAINNDYCEHIEDIIALLEKYDKKRERQSVELKMCVFTVIRDVLKDPKIKPWYECSFVEEIKINPPKNEKGIFDYLNKYWYKFDEIGRAYLLFFKRMD</sequence>
<gene>
    <name evidence="1" type="ORF">EGM88_15750</name>
</gene>
<evidence type="ECO:0000313" key="1">
    <source>
        <dbReference type="EMBL" id="RPD90071.1"/>
    </source>
</evidence>
<proteinExistence type="predicted"/>
<evidence type="ECO:0000313" key="2">
    <source>
        <dbReference type="Proteomes" id="UP000270856"/>
    </source>
</evidence>
<dbReference type="Proteomes" id="UP000270856">
    <property type="component" value="Unassembled WGS sequence"/>
</dbReference>
<reference evidence="1 2" key="1">
    <citation type="submission" date="2018-11" db="EMBL/GenBank/DDBJ databases">
        <title>Aureibaculum marinum gen. nov., sp. nov., a member of the family Flavobacteriaceae isolated from the Bohai Sea.</title>
        <authorList>
            <person name="Ji X."/>
        </authorList>
    </citation>
    <scope>NUCLEOTIDE SEQUENCE [LARGE SCALE GENOMIC DNA]</scope>
    <source>
        <strain evidence="1 2">BH-SD17</strain>
    </source>
</reference>
<comment type="caution">
    <text evidence="1">The sequence shown here is derived from an EMBL/GenBank/DDBJ whole genome shotgun (WGS) entry which is preliminary data.</text>
</comment>
<keyword evidence="2" id="KW-1185">Reference proteome</keyword>
<name>A0A3N4N1X2_9FLAO</name>
<dbReference type="RefSeq" id="WP_123899346.1">
    <property type="nucleotide sequence ID" value="NZ_RPFJ01000114.1"/>
</dbReference>
<accession>A0A3N4N1X2</accession>
<organism evidence="1 2">
    <name type="scientific">Aureibaculum marinum</name>
    <dbReference type="NCBI Taxonomy" id="2487930"/>
    <lineage>
        <taxon>Bacteria</taxon>
        <taxon>Pseudomonadati</taxon>
        <taxon>Bacteroidota</taxon>
        <taxon>Flavobacteriia</taxon>
        <taxon>Flavobacteriales</taxon>
        <taxon>Flavobacteriaceae</taxon>
        <taxon>Aureibaculum</taxon>
    </lineage>
</organism>
<dbReference type="AlphaFoldDB" id="A0A3N4N1X2"/>
<dbReference type="EMBL" id="RPFJ01000114">
    <property type="protein sequence ID" value="RPD90071.1"/>
    <property type="molecule type" value="Genomic_DNA"/>
</dbReference>
<protein>
    <submittedName>
        <fullName evidence="1">Uncharacterized protein</fullName>
    </submittedName>
</protein>